<dbReference type="InterPro" id="IPR050281">
    <property type="entry name" value="Flavin_monoamine_oxidase"/>
</dbReference>
<organism evidence="5 6">
    <name type="scientific">Robertmurraya siralis</name>
    <dbReference type="NCBI Taxonomy" id="77777"/>
    <lineage>
        <taxon>Bacteria</taxon>
        <taxon>Bacillati</taxon>
        <taxon>Bacillota</taxon>
        <taxon>Bacilli</taxon>
        <taxon>Bacillales</taxon>
        <taxon>Bacillaceae</taxon>
        <taxon>Robertmurraya</taxon>
    </lineage>
</organism>
<evidence type="ECO:0000256" key="1">
    <source>
        <dbReference type="ARBA" id="ARBA00001974"/>
    </source>
</evidence>
<feature type="binding site" evidence="3">
    <location>
        <position position="89"/>
    </location>
    <ligand>
        <name>substrate</name>
    </ligand>
</feature>
<sequence>MSRIATEYHYLNYPNDMLRLIQNGLNKGTEPKKILIAGAGMAGLVAASLLKQAGHYVTIVEGNSRIGGRIYTVREPFSAGNYLDFGAMRIPNNHLLVSEYIRRFKLKTNRFINTTANDLIYVNNVLTTSARYEQNPDILQFPLSGWEKGKTANELFLAAVQPFLDRYQNGTPEEQEELMKQFDHYSMEAYLRDNPYGPSLSLNAIRMISVLLGIEGFRELSFVGIVTDIIYPIFNEDAVFYEIEGGNDRLPYAFLSELGNELFLNEKIYKIIQNEQCVCFQTINQRNGQIQTFTGDYAIITIPFSALQFIDFEPYESLTFNKRQAIRELLSIPSVKIGIEFKHPFWERFKVGNAVSDLPIRFSYIPSHNIGKMGPAVMLASYSWGHDAALWNSLSNQEVVHYALKDLAKIYGSVVYQEFLQGVTFNWSRNPFSAGCFTLFAPGQKADLGDVIYQQEGRMHFAGEHTSTFHGWVEGAIESGIRAAYEVNRR</sequence>
<feature type="binding site" evidence="3">
    <location>
        <position position="464"/>
    </location>
    <ligand>
        <name>FAD</name>
        <dbReference type="ChEBI" id="CHEBI:57692"/>
    </ligand>
</feature>
<keyword evidence="2" id="KW-0560">Oxidoreductase</keyword>
<dbReference type="InterPro" id="IPR002937">
    <property type="entry name" value="Amino_oxidase"/>
</dbReference>
<accession>A0A920BUC7</accession>
<dbReference type="Pfam" id="PF01593">
    <property type="entry name" value="Amino_oxidase"/>
    <property type="match status" value="1"/>
</dbReference>
<dbReference type="SUPFAM" id="SSF54373">
    <property type="entry name" value="FAD-linked reductases, C-terminal domain"/>
    <property type="match status" value="1"/>
</dbReference>
<dbReference type="GO" id="GO:0001716">
    <property type="term" value="F:L-amino-acid oxidase activity"/>
    <property type="evidence" value="ECO:0007669"/>
    <property type="project" value="TreeGrafter"/>
</dbReference>
<gene>
    <name evidence="5" type="primary">yobN</name>
    <name evidence="5" type="ORF">J27TS8_21750</name>
</gene>
<comment type="caution">
    <text evidence="5">The sequence shown here is derived from an EMBL/GenBank/DDBJ whole genome shotgun (WGS) entry which is preliminary data.</text>
</comment>
<feature type="domain" description="Amine oxidase" evidence="4">
    <location>
        <begin position="41"/>
        <end position="487"/>
    </location>
</feature>
<dbReference type="InterPro" id="IPR036188">
    <property type="entry name" value="FAD/NAD-bd_sf"/>
</dbReference>
<reference evidence="5" key="1">
    <citation type="submission" date="2021-03" db="EMBL/GenBank/DDBJ databases">
        <title>Antimicrobial resistance genes in bacteria isolated from Japanese honey, and their potential for conferring macrolide and lincosamide resistance in the American foulbrood pathogen Paenibacillus larvae.</title>
        <authorList>
            <person name="Okamoto M."/>
            <person name="Kumagai M."/>
            <person name="Kanamori H."/>
            <person name="Takamatsu D."/>
        </authorList>
    </citation>
    <scope>NUCLEOTIDE SEQUENCE</scope>
    <source>
        <strain evidence="5">J27TS8</strain>
    </source>
</reference>
<protein>
    <submittedName>
        <fullName evidence="5">L-amino-acid oxidase YobN</fullName>
    </submittedName>
</protein>
<dbReference type="Gene3D" id="3.50.50.60">
    <property type="entry name" value="FAD/NAD(P)-binding domain"/>
    <property type="match status" value="1"/>
</dbReference>
<dbReference type="PANTHER" id="PTHR10742">
    <property type="entry name" value="FLAVIN MONOAMINE OXIDASE"/>
    <property type="match status" value="1"/>
</dbReference>
<evidence type="ECO:0000259" key="4">
    <source>
        <dbReference type="Pfam" id="PF01593"/>
    </source>
</evidence>
<name>A0A920BUC7_9BACI</name>
<evidence type="ECO:0000256" key="3">
    <source>
        <dbReference type="PIRSR" id="PIRSR601613-1"/>
    </source>
</evidence>
<dbReference type="Proteomes" id="UP000682111">
    <property type="component" value="Unassembled WGS sequence"/>
</dbReference>
<comment type="cofactor">
    <cofactor evidence="1">
        <name>FAD</name>
        <dbReference type="ChEBI" id="CHEBI:57692"/>
    </cofactor>
</comment>
<keyword evidence="6" id="KW-1185">Reference proteome</keyword>
<feature type="binding site" evidence="3">
    <location>
        <begin position="86"/>
        <end position="89"/>
    </location>
    <ligand>
        <name>FAD</name>
        <dbReference type="ChEBI" id="CHEBI:57692"/>
    </ligand>
</feature>
<dbReference type="InterPro" id="IPR001613">
    <property type="entry name" value="Flavin_amine_oxidase"/>
</dbReference>
<dbReference type="RefSeq" id="WP_095310615.1">
    <property type="nucleotide sequence ID" value="NZ_BORC01000003.1"/>
</dbReference>
<proteinExistence type="predicted"/>
<dbReference type="Gene3D" id="1.10.405.10">
    <property type="entry name" value="Guanine Nucleotide Dissociation Inhibitor, domain 1"/>
    <property type="match status" value="1"/>
</dbReference>
<evidence type="ECO:0000313" key="5">
    <source>
        <dbReference type="EMBL" id="GIN62182.1"/>
    </source>
</evidence>
<evidence type="ECO:0000313" key="6">
    <source>
        <dbReference type="Proteomes" id="UP000682111"/>
    </source>
</evidence>
<dbReference type="EMBL" id="BORC01000003">
    <property type="protein sequence ID" value="GIN62182.1"/>
    <property type="molecule type" value="Genomic_DNA"/>
</dbReference>
<dbReference type="SUPFAM" id="SSF51905">
    <property type="entry name" value="FAD/NAD(P)-binding domain"/>
    <property type="match status" value="1"/>
</dbReference>
<dbReference type="GO" id="GO:0009063">
    <property type="term" value="P:amino acid catabolic process"/>
    <property type="evidence" value="ECO:0007669"/>
    <property type="project" value="TreeGrafter"/>
</dbReference>
<evidence type="ECO:0000256" key="2">
    <source>
        <dbReference type="ARBA" id="ARBA00023002"/>
    </source>
</evidence>
<dbReference type="PANTHER" id="PTHR10742:SF342">
    <property type="entry name" value="AMINE OXIDASE"/>
    <property type="match status" value="1"/>
</dbReference>
<dbReference type="Gene3D" id="3.90.660.10">
    <property type="match status" value="1"/>
</dbReference>
<dbReference type="PRINTS" id="PR00757">
    <property type="entry name" value="AMINEOXDASEF"/>
</dbReference>
<dbReference type="AlphaFoldDB" id="A0A920BUC7"/>